<reference evidence="2 3" key="1">
    <citation type="submission" date="2022-12" db="EMBL/GenBank/DDBJ databases">
        <title>Chromosome-level genome assembly of true bugs.</title>
        <authorList>
            <person name="Ma L."/>
            <person name="Li H."/>
        </authorList>
    </citation>
    <scope>NUCLEOTIDE SEQUENCE [LARGE SCALE GENOMIC DNA]</scope>
    <source>
        <strain evidence="2">Lab_2022b</strain>
    </source>
</reference>
<evidence type="ECO:0000256" key="1">
    <source>
        <dbReference type="SAM" id="Phobius"/>
    </source>
</evidence>
<protein>
    <submittedName>
        <fullName evidence="2">Uncharacterized protein</fullName>
    </submittedName>
</protein>
<dbReference type="InterPro" id="IPR036312">
    <property type="entry name" value="Bifun_inhib/LTP/seed_sf"/>
</dbReference>
<dbReference type="AlphaFoldDB" id="A0AAW1D1N5"/>
<dbReference type="SUPFAM" id="SSF47699">
    <property type="entry name" value="Bifunctional inhibitor/lipid-transfer protein/seed storage 2S albumin"/>
    <property type="match status" value="1"/>
</dbReference>
<dbReference type="Proteomes" id="UP001461498">
    <property type="component" value="Unassembled WGS sequence"/>
</dbReference>
<evidence type="ECO:0000313" key="2">
    <source>
        <dbReference type="EMBL" id="KAK9504155.1"/>
    </source>
</evidence>
<keyword evidence="3" id="KW-1185">Reference proteome</keyword>
<name>A0AAW1D1N5_9HEMI</name>
<dbReference type="EMBL" id="JAPXFL010000007">
    <property type="protein sequence ID" value="KAK9504155.1"/>
    <property type="molecule type" value="Genomic_DNA"/>
</dbReference>
<keyword evidence="1" id="KW-0472">Membrane</keyword>
<evidence type="ECO:0000313" key="3">
    <source>
        <dbReference type="Proteomes" id="UP001461498"/>
    </source>
</evidence>
<keyword evidence="1" id="KW-1133">Transmembrane helix</keyword>
<feature type="transmembrane region" description="Helical" evidence="1">
    <location>
        <begin position="49"/>
        <end position="71"/>
    </location>
</feature>
<gene>
    <name evidence="2" type="ORF">O3M35_010548</name>
</gene>
<comment type="caution">
    <text evidence="2">The sequence shown here is derived from an EMBL/GenBank/DDBJ whole genome shotgun (WGS) entry which is preliminary data.</text>
</comment>
<proteinExistence type="predicted"/>
<keyword evidence="1" id="KW-0812">Transmembrane</keyword>
<sequence length="86" mass="9841">MQLFTFATTLQCADYIKISSNPDQHCCQQNSSKLRILCLPYLKNASLKFFVYSILILLSLDLISFWGDIGLKGVPLYLKHKTHLAF</sequence>
<organism evidence="2 3">
    <name type="scientific">Rhynocoris fuscipes</name>
    <dbReference type="NCBI Taxonomy" id="488301"/>
    <lineage>
        <taxon>Eukaryota</taxon>
        <taxon>Metazoa</taxon>
        <taxon>Ecdysozoa</taxon>
        <taxon>Arthropoda</taxon>
        <taxon>Hexapoda</taxon>
        <taxon>Insecta</taxon>
        <taxon>Pterygota</taxon>
        <taxon>Neoptera</taxon>
        <taxon>Paraneoptera</taxon>
        <taxon>Hemiptera</taxon>
        <taxon>Heteroptera</taxon>
        <taxon>Panheteroptera</taxon>
        <taxon>Cimicomorpha</taxon>
        <taxon>Reduviidae</taxon>
        <taxon>Harpactorinae</taxon>
        <taxon>Harpactorini</taxon>
        <taxon>Rhynocoris</taxon>
    </lineage>
</organism>
<accession>A0AAW1D1N5</accession>